<protein>
    <submittedName>
        <fullName evidence="1">IPExxxVDY family protein</fullName>
    </submittedName>
</protein>
<proteinExistence type="predicted"/>
<name>A0ABR7VCG3_9FLAO</name>
<evidence type="ECO:0000313" key="2">
    <source>
        <dbReference type="Proteomes" id="UP000598350"/>
    </source>
</evidence>
<gene>
    <name evidence="1" type="ORF">HPE63_11620</name>
</gene>
<comment type="caution">
    <text evidence="1">The sequence shown here is derived from an EMBL/GenBank/DDBJ whole genome shotgun (WGS) entry which is preliminary data.</text>
</comment>
<organism evidence="1 2">
    <name type="scientific">Maribacter arenosus</name>
    <dbReference type="NCBI Taxonomy" id="1854708"/>
    <lineage>
        <taxon>Bacteria</taxon>
        <taxon>Pseudomonadati</taxon>
        <taxon>Bacteroidota</taxon>
        <taxon>Flavobacteriia</taxon>
        <taxon>Flavobacteriales</taxon>
        <taxon>Flavobacteriaceae</taxon>
        <taxon>Maribacter</taxon>
    </lineage>
</organism>
<dbReference type="Proteomes" id="UP000598350">
    <property type="component" value="Unassembled WGS sequence"/>
</dbReference>
<keyword evidence="2" id="KW-1185">Reference proteome</keyword>
<dbReference type="NCBIfam" id="NF033205">
    <property type="entry name" value="IPExxxVDY"/>
    <property type="match status" value="1"/>
</dbReference>
<accession>A0ABR7VCG3</accession>
<reference evidence="1 2" key="1">
    <citation type="submission" date="2020-05" db="EMBL/GenBank/DDBJ databases">
        <title>The draft genome sequence of Maribacter arenosus CAU 1321.</title>
        <authorList>
            <person name="Mu L."/>
        </authorList>
    </citation>
    <scope>NUCLEOTIDE SEQUENCE [LARGE SCALE GENOMIC DNA]</scope>
    <source>
        <strain evidence="1 2">CAU 1321</strain>
    </source>
</reference>
<dbReference type="InterPro" id="IPR047690">
    <property type="entry name" value="IPExxxVDY_fam"/>
</dbReference>
<sequence>MATVHKISGDFYEESFTLIALHSTMPDFSIVYAINEALMSSFVRVSKDLELSEYEAFPFFEWQDDKHDRYWTLISNESLKKERLMRDDLFQNEPSYAKRHLIPEYKDVDYFIKIEHDDDLNEALLLKKLMTIPRIITAYSLNADILKSRNNLIF</sequence>
<dbReference type="EMBL" id="JABTCG010000004">
    <property type="protein sequence ID" value="MBD0851317.1"/>
    <property type="molecule type" value="Genomic_DNA"/>
</dbReference>
<dbReference type="RefSeq" id="WP_188314442.1">
    <property type="nucleotide sequence ID" value="NZ_JABTCG010000004.1"/>
</dbReference>
<evidence type="ECO:0000313" key="1">
    <source>
        <dbReference type="EMBL" id="MBD0851317.1"/>
    </source>
</evidence>